<evidence type="ECO:0000256" key="1">
    <source>
        <dbReference type="SAM" id="Coils"/>
    </source>
</evidence>
<keyword evidence="6" id="KW-1185">Reference proteome</keyword>
<dbReference type="Proteomes" id="UP000440198">
    <property type="component" value="Unassembled WGS sequence"/>
</dbReference>
<proteinExistence type="predicted"/>
<evidence type="ECO:0000256" key="2">
    <source>
        <dbReference type="SAM" id="MobiDB-lite"/>
    </source>
</evidence>
<comment type="caution">
    <text evidence="3">The sequence shown here is derived from an EMBL/GenBank/DDBJ whole genome shotgun (WGS) entry which is preliminary data.</text>
</comment>
<feature type="coiled-coil region" evidence="1">
    <location>
        <begin position="458"/>
        <end position="525"/>
    </location>
</feature>
<protein>
    <recommendedName>
        <fullName evidence="7">Recombinase</fullName>
    </recommendedName>
</protein>
<accession>A0A7J4YQ67</accession>
<dbReference type="Proteomes" id="UP000421791">
    <property type="component" value="Unassembled WGS sequence"/>
</dbReference>
<dbReference type="EMBL" id="VWAK01000009">
    <property type="protein sequence ID" value="KAA5230828.1"/>
    <property type="molecule type" value="Genomic_DNA"/>
</dbReference>
<dbReference type="EMBL" id="VWAG01000009">
    <property type="protein sequence ID" value="KAA5258462.1"/>
    <property type="molecule type" value="Genomic_DNA"/>
</dbReference>
<dbReference type="GeneID" id="92989992"/>
<evidence type="ECO:0000313" key="3">
    <source>
        <dbReference type="EMBL" id="KAA5230828.1"/>
    </source>
</evidence>
<dbReference type="CDD" id="cd17242">
    <property type="entry name" value="MobM_relaxase"/>
    <property type="match status" value="1"/>
</dbReference>
<feature type="region of interest" description="Disordered" evidence="2">
    <location>
        <begin position="1"/>
        <end position="33"/>
    </location>
</feature>
<organism evidence="3 5">
    <name type="scientific">Bacteroides finegoldii</name>
    <dbReference type="NCBI Taxonomy" id="338188"/>
    <lineage>
        <taxon>Bacteria</taxon>
        <taxon>Pseudomonadati</taxon>
        <taxon>Bacteroidota</taxon>
        <taxon>Bacteroidia</taxon>
        <taxon>Bacteroidales</taxon>
        <taxon>Bacteroidaceae</taxon>
        <taxon>Bacteroides</taxon>
    </lineage>
</organism>
<reference evidence="5 6" key="1">
    <citation type="journal article" date="2019" name="Nat. Med.">
        <title>A library of human gut bacterial isolates paired with longitudinal multiomics data enables mechanistic microbiome research.</title>
        <authorList>
            <person name="Poyet M."/>
            <person name="Groussin M."/>
            <person name="Gibbons S.M."/>
            <person name="Avila-Pacheco J."/>
            <person name="Jiang X."/>
            <person name="Kearney S.M."/>
            <person name="Perrotta A.R."/>
            <person name="Berdy B."/>
            <person name="Zhao S."/>
            <person name="Lieberman T.D."/>
            <person name="Swanson P.K."/>
            <person name="Smith M."/>
            <person name="Roesemann S."/>
            <person name="Alexander J.E."/>
            <person name="Rich S.A."/>
            <person name="Livny J."/>
            <person name="Vlamakis H."/>
            <person name="Clish C."/>
            <person name="Bullock K."/>
            <person name="Deik A."/>
            <person name="Scott J."/>
            <person name="Pierce K.A."/>
            <person name="Xavier R.J."/>
            <person name="Alm E.J."/>
        </authorList>
    </citation>
    <scope>NUCLEOTIDE SEQUENCE [LARGE SCALE GENOMIC DNA]</scope>
    <source>
        <strain evidence="4 6">BIOML-A2</strain>
        <strain evidence="3 5">BIOML-A6</strain>
    </source>
</reference>
<evidence type="ECO:0000313" key="4">
    <source>
        <dbReference type="EMBL" id="KAA5258462.1"/>
    </source>
</evidence>
<evidence type="ECO:0000313" key="5">
    <source>
        <dbReference type="Proteomes" id="UP000421791"/>
    </source>
</evidence>
<name>A0A7J4YQ67_9BACE</name>
<evidence type="ECO:0000313" key="6">
    <source>
        <dbReference type="Proteomes" id="UP000440198"/>
    </source>
</evidence>
<keyword evidence="1" id="KW-0175">Coiled coil</keyword>
<dbReference type="Gene3D" id="3.30.930.30">
    <property type="match status" value="1"/>
</dbReference>
<feature type="coiled-coil region" evidence="1">
    <location>
        <begin position="301"/>
        <end position="335"/>
    </location>
</feature>
<gene>
    <name evidence="4" type="ORF">F2Z09_07055</name>
    <name evidence="3" type="ORF">F2Z22_07990</name>
</gene>
<dbReference type="AlphaFoldDB" id="A0A7J4YQ67"/>
<dbReference type="NCBIfam" id="NF041497">
    <property type="entry name" value="MobV"/>
    <property type="match status" value="1"/>
</dbReference>
<evidence type="ECO:0008006" key="7">
    <source>
        <dbReference type="Google" id="ProtNLM"/>
    </source>
</evidence>
<sequence>MEMNIPRASIHVGADKKSFSAQMGHEAERRGWDEKRYQSKNAETEKNNHYNFSRKHLNFEITKGCEVMPLGSNPIPLHQRLQQRHDELGFKPYMDAKHPNQVAQNSPNGLVNIIFGGDHEVMKKLAFGEQQIDTSDPYADNSSIKLMPAIYEWAKDTYQFCCRMWGEDNIIGFDVHCDEAGVHAHALTVPVEQVKKRGRIGSQYVNKDNPDKVLSTKEWKALPKEERSNYIKTESTKGVVERVSYAKVWGETAKDKSEYLSDLHTKYYNEVGKKYGLERGIPYHELSEEEKRERRHKSKVVLEAERQARQAIAEAEKLKAEIEAETSIATQQKEEALKDLKTAQSGFLAKIFQPGKYKKEETAKFKESYDAGVKETIGNFIKATGLKWKSEPTAEILGRQYRMLWDTNKDLSNELKTKEEIISSKDVVIRGLRAKVTTLTEEVNGLKYRLTLIDENAVERLRNAKNAETARADRVESELNSLRSTYQNLLGKWNTLWIEPEYNEAARKVKERKEHEARLAAEKQDRYQNILNRFIAEGRATLRAFALTTRTNFNDKEATSIYYGIMAVACKMKLNLGTKEGITSAVNNFLSGVSWSDCSKFNKECVTNWTHLFAERDVTYEPSIIDNFISFVDYMSCNAETYTSLGGSNGCADQLTNWDGTKKLGLDSPSKKKGQSY</sequence>
<dbReference type="RefSeq" id="WP_007748177.1">
    <property type="nucleotide sequence ID" value="NZ_JADOZO010000362.1"/>
</dbReference>